<dbReference type="PROSITE" id="PS50995">
    <property type="entry name" value="HTH_MARR_2"/>
    <property type="match status" value="1"/>
</dbReference>
<protein>
    <submittedName>
        <fullName evidence="2">Transcriptional regulator, MarR family</fullName>
    </submittedName>
</protein>
<dbReference type="Pfam" id="PF12802">
    <property type="entry name" value="MarR_2"/>
    <property type="match status" value="1"/>
</dbReference>
<dbReference type="EMBL" id="FNBE01000001">
    <property type="protein sequence ID" value="SDE54769.1"/>
    <property type="molecule type" value="Genomic_DNA"/>
</dbReference>
<dbReference type="SMART" id="SM00347">
    <property type="entry name" value="HTH_MARR"/>
    <property type="match status" value="1"/>
</dbReference>
<dbReference type="GO" id="GO:0006950">
    <property type="term" value="P:response to stress"/>
    <property type="evidence" value="ECO:0007669"/>
    <property type="project" value="TreeGrafter"/>
</dbReference>
<keyword evidence="3" id="KW-1185">Reference proteome</keyword>
<reference evidence="2 3" key="1">
    <citation type="submission" date="2016-10" db="EMBL/GenBank/DDBJ databases">
        <authorList>
            <person name="de Groot N.N."/>
        </authorList>
    </citation>
    <scope>NUCLEOTIDE SEQUENCE [LARGE SCALE GENOMIC DNA]</scope>
    <source>
        <strain evidence="2 3">CGMCC 4.3143</strain>
    </source>
</reference>
<dbReference type="Gene3D" id="1.10.10.10">
    <property type="entry name" value="Winged helix-like DNA-binding domain superfamily/Winged helix DNA-binding domain"/>
    <property type="match status" value="1"/>
</dbReference>
<dbReference type="SUPFAM" id="SSF46785">
    <property type="entry name" value="Winged helix' DNA-binding domain"/>
    <property type="match status" value="1"/>
</dbReference>
<gene>
    <name evidence="2" type="ORF">SAMN05216377_101137</name>
</gene>
<proteinExistence type="predicted"/>
<feature type="domain" description="HTH marR-type" evidence="1">
    <location>
        <begin position="1"/>
        <end position="137"/>
    </location>
</feature>
<dbReference type="InterPro" id="IPR036390">
    <property type="entry name" value="WH_DNA-bd_sf"/>
</dbReference>
<dbReference type="InterPro" id="IPR000835">
    <property type="entry name" value="HTH_MarR-typ"/>
</dbReference>
<sequence length="151" mass="16282">MPRIGERLHVLAAGAERVVEVVARTRALRPTEVHALVAIAGAERMGAPATPGDLAQTLRLTTGAITGLVDRLVRSGHVQREPDSADRRRVRLLCEESGHAVAGELLRTLADRASAVLLGLSVEERHVVDRFLAEVGFSTSAFLHAQDSRVR</sequence>
<dbReference type="GO" id="GO:0003700">
    <property type="term" value="F:DNA-binding transcription factor activity"/>
    <property type="evidence" value="ECO:0007669"/>
    <property type="project" value="InterPro"/>
</dbReference>
<dbReference type="AlphaFoldDB" id="A0A1G7DTB9"/>
<dbReference type="InterPro" id="IPR036388">
    <property type="entry name" value="WH-like_DNA-bd_sf"/>
</dbReference>
<dbReference type="PANTHER" id="PTHR33164">
    <property type="entry name" value="TRANSCRIPTIONAL REGULATOR, MARR FAMILY"/>
    <property type="match status" value="1"/>
</dbReference>
<evidence type="ECO:0000313" key="3">
    <source>
        <dbReference type="Proteomes" id="UP000198967"/>
    </source>
</evidence>
<organism evidence="2 3">
    <name type="scientific">Pseudonocardia oroxyli</name>
    <dbReference type="NCBI Taxonomy" id="366584"/>
    <lineage>
        <taxon>Bacteria</taxon>
        <taxon>Bacillati</taxon>
        <taxon>Actinomycetota</taxon>
        <taxon>Actinomycetes</taxon>
        <taxon>Pseudonocardiales</taxon>
        <taxon>Pseudonocardiaceae</taxon>
        <taxon>Pseudonocardia</taxon>
    </lineage>
</organism>
<dbReference type="STRING" id="366584.SAMN05216377_101137"/>
<accession>A0A1G7DTB9</accession>
<dbReference type="RefSeq" id="WP_176921113.1">
    <property type="nucleotide sequence ID" value="NZ_FNBE01000001.1"/>
</dbReference>
<dbReference type="Proteomes" id="UP000198967">
    <property type="component" value="Unassembled WGS sequence"/>
</dbReference>
<evidence type="ECO:0000259" key="1">
    <source>
        <dbReference type="PROSITE" id="PS50995"/>
    </source>
</evidence>
<dbReference type="InterPro" id="IPR039422">
    <property type="entry name" value="MarR/SlyA-like"/>
</dbReference>
<evidence type="ECO:0000313" key="2">
    <source>
        <dbReference type="EMBL" id="SDE54769.1"/>
    </source>
</evidence>
<dbReference type="PRINTS" id="PR00598">
    <property type="entry name" value="HTHMARR"/>
</dbReference>
<dbReference type="PANTHER" id="PTHR33164:SF106">
    <property type="entry name" value="TRANSCRIPTIONAL REGULATORY PROTEIN"/>
    <property type="match status" value="1"/>
</dbReference>
<name>A0A1G7DTB9_PSEOR</name>